<evidence type="ECO:0000256" key="5">
    <source>
        <dbReference type="ARBA" id="ARBA00022729"/>
    </source>
</evidence>
<keyword evidence="2" id="KW-0813">Transport</keyword>
<dbReference type="GO" id="GO:0015344">
    <property type="term" value="F:siderophore uptake transmembrane transporter activity"/>
    <property type="evidence" value="ECO:0007669"/>
    <property type="project" value="TreeGrafter"/>
</dbReference>
<comment type="subcellular location">
    <subcellularLocation>
        <location evidence="1">Cell outer membrane</location>
        <topology evidence="1">Multi-pass membrane protein</topology>
    </subcellularLocation>
</comment>
<evidence type="ECO:0000256" key="6">
    <source>
        <dbReference type="ARBA" id="ARBA00023136"/>
    </source>
</evidence>
<keyword evidence="4" id="KW-0812">Transmembrane</keyword>
<evidence type="ECO:0000256" key="3">
    <source>
        <dbReference type="ARBA" id="ARBA00022452"/>
    </source>
</evidence>
<dbReference type="InterPro" id="IPR039426">
    <property type="entry name" value="TonB-dep_rcpt-like"/>
</dbReference>
<organism evidence="9 10">
    <name type="scientific">Teredinibacter turnerae (strain ATCC 39867 / T7901)</name>
    <dbReference type="NCBI Taxonomy" id="377629"/>
    <lineage>
        <taxon>Bacteria</taxon>
        <taxon>Pseudomonadati</taxon>
        <taxon>Pseudomonadota</taxon>
        <taxon>Gammaproteobacteria</taxon>
        <taxon>Cellvibrionales</taxon>
        <taxon>Cellvibrionaceae</taxon>
        <taxon>Teredinibacter</taxon>
    </lineage>
</organism>
<name>C5BIN0_TERTT</name>
<reference evidence="9 10" key="1">
    <citation type="journal article" date="2009" name="PLoS ONE">
        <title>The complete genome of Teredinibacter turnerae T7901: an intracellular endosymbiont of marine wood-boring bivalves (shipworms).</title>
        <authorList>
            <person name="Yang J.C."/>
            <person name="Madupu R."/>
            <person name="Durkin A.S."/>
            <person name="Ekborg N.A."/>
            <person name="Pedamallu C.S."/>
            <person name="Hostetler J.B."/>
            <person name="Radune D."/>
            <person name="Toms B.S."/>
            <person name="Henrissat B."/>
            <person name="Coutinho P.M."/>
            <person name="Schwarz S."/>
            <person name="Field L."/>
            <person name="Trindade-Silva A.E."/>
            <person name="Soares C.A.G."/>
            <person name="Elshahawi S."/>
            <person name="Hanora A."/>
            <person name="Schmidt E.W."/>
            <person name="Haygood M.G."/>
            <person name="Posfai J."/>
            <person name="Benner J."/>
            <person name="Madinger C."/>
            <person name="Nove J."/>
            <person name="Anton B."/>
            <person name="Chaudhary K."/>
            <person name="Foster J."/>
            <person name="Holman A."/>
            <person name="Kumar S."/>
            <person name="Lessard P.A."/>
            <person name="Luyten Y.A."/>
            <person name="Slatko B."/>
            <person name="Wood N."/>
            <person name="Wu B."/>
            <person name="Teplitski M."/>
            <person name="Mougous J.D."/>
            <person name="Ward N."/>
            <person name="Eisen J.A."/>
            <person name="Badger J.H."/>
            <person name="Distel D.L."/>
        </authorList>
    </citation>
    <scope>NUCLEOTIDE SEQUENCE [LARGE SCALE GENOMIC DNA]</scope>
    <source>
        <strain evidence="10">ATCC 39867 / T7901</strain>
    </source>
</reference>
<dbReference type="Proteomes" id="UP000009080">
    <property type="component" value="Chromosome"/>
</dbReference>
<dbReference type="RefSeq" id="WP_015817941.1">
    <property type="nucleotide sequence ID" value="NC_012997.1"/>
</dbReference>
<keyword evidence="3" id="KW-1134">Transmembrane beta strand</keyword>
<gene>
    <name evidence="9" type="ordered locus">TERTU_2002</name>
</gene>
<evidence type="ECO:0000256" key="1">
    <source>
        <dbReference type="ARBA" id="ARBA00004571"/>
    </source>
</evidence>
<evidence type="ECO:0000313" key="10">
    <source>
        <dbReference type="Proteomes" id="UP000009080"/>
    </source>
</evidence>
<dbReference type="GO" id="GO:0044718">
    <property type="term" value="P:siderophore transmembrane transport"/>
    <property type="evidence" value="ECO:0007669"/>
    <property type="project" value="TreeGrafter"/>
</dbReference>
<dbReference type="PROSITE" id="PS51257">
    <property type="entry name" value="PROKAR_LIPOPROTEIN"/>
    <property type="match status" value="1"/>
</dbReference>
<dbReference type="KEGG" id="ttu:TERTU_2002"/>
<dbReference type="Gene3D" id="2.40.170.20">
    <property type="entry name" value="TonB-dependent receptor, beta-barrel domain"/>
    <property type="match status" value="1"/>
</dbReference>
<protein>
    <submittedName>
        <fullName evidence="9">TonB-dependent receptor</fullName>
    </submittedName>
</protein>
<dbReference type="AlphaFoldDB" id="C5BIN0"/>
<proteinExistence type="predicted"/>
<dbReference type="EMBL" id="CP001614">
    <property type="protein sequence ID" value="ACR11830.1"/>
    <property type="molecule type" value="Genomic_DNA"/>
</dbReference>
<keyword evidence="6" id="KW-0472">Membrane</keyword>
<evidence type="ECO:0000256" key="8">
    <source>
        <dbReference type="SAM" id="SignalP"/>
    </source>
</evidence>
<dbReference type="PANTHER" id="PTHR30069:SF29">
    <property type="entry name" value="HEMOGLOBIN AND HEMOGLOBIN-HAPTOGLOBIN-BINDING PROTEIN 1-RELATED"/>
    <property type="match status" value="1"/>
</dbReference>
<evidence type="ECO:0000256" key="7">
    <source>
        <dbReference type="ARBA" id="ARBA00023237"/>
    </source>
</evidence>
<evidence type="ECO:0000256" key="2">
    <source>
        <dbReference type="ARBA" id="ARBA00022448"/>
    </source>
</evidence>
<dbReference type="STRING" id="377629.TERTU_2002"/>
<feature type="chain" id="PRO_5002948610" evidence="8">
    <location>
        <begin position="23"/>
        <end position="680"/>
    </location>
</feature>
<dbReference type="HOGENOM" id="CLU_398405_0_0_6"/>
<dbReference type="SUPFAM" id="SSF56935">
    <property type="entry name" value="Porins"/>
    <property type="match status" value="1"/>
</dbReference>
<evidence type="ECO:0000256" key="4">
    <source>
        <dbReference type="ARBA" id="ARBA00022692"/>
    </source>
</evidence>
<sequence length="680" mass="75691">MKSLYIAALGAMAACQPGILVAQTLTDNDANSNNIEETIVLGFRQAGYTEITQSAEKLTNMPGSFGDPVGAITALPGVITPRDGGEPAVRGSAPEDNRYYIDGMPAGYIFHEFNTSIFDENVVQDFQLFAAGFGAQYSEATGAVFDIRLRDPVNDAFMTKVTASMLRAGVFVESGLSDSAAFYLSARHGLIHLFVSEDDEPDDDGVRVISAPKDTDYQFKTKWDMADSHSLSLSLAGASDFAEAEFGEYNNEAQKNPDFAGQATIDRNFHSQGINYTFVSDDNVESNLTLARYADSRLVEWGDDYYLELELENILARGHLSQQFGNHTVSLGGEYSNKTHDYNARLIRFICTDFDVDCEDRRGLVEEVVSLDIAETNIYLTDFWQPADRVSVELGVQRSGNDYTEDYYINPKLALSWMFVEGLTVSTSGGRYNRTPDIETIVPAVGNPALESLRAEHYTLGLAGEVGESWTWSVEGYFKMLTNLPLALDESQPDADAYYSNDVEGEVRGVDIMLNKNLTEKWFGWAAVSLAKSERTNLRTDETREYTLDTPVVFNLVANYQLTEKWMLGGRFTYKSGQATTEIVGIKPNEDFEGRYLPVYGEAYAKRLPYYSRLDFRAERSFSVAGNEASFFVDILNLLNRENVSEENLDYKKVNETGELYLKESVDMGIFPSVGVSITF</sequence>
<keyword evidence="9" id="KW-0675">Receptor</keyword>
<keyword evidence="7" id="KW-0998">Cell outer membrane</keyword>
<accession>C5BIN0</accession>
<dbReference type="GO" id="GO:0009279">
    <property type="term" value="C:cell outer membrane"/>
    <property type="evidence" value="ECO:0007669"/>
    <property type="project" value="UniProtKB-SubCell"/>
</dbReference>
<dbReference type="InterPro" id="IPR036942">
    <property type="entry name" value="Beta-barrel_TonB_sf"/>
</dbReference>
<dbReference type="OrthoDB" id="9145970at2"/>
<feature type="signal peptide" evidence="8">
    <location>
        <begin position="1"/>
        <end position="22"/>
    </location>
</feature>
<keyword evidence="10" id="KW-1185">Reference proteome</keyword>
<dbReference type="eggNOG" id="COG4771">
    <property type="taxonomic scope" value="Bacteria"/>
</dbReference>
<evidence type="ECO:0000313" key="9">
    <source>
        <dbReference type="EMBL" id="ACR11830.1"/>
    </source>
</evidence>
<dbReference type="PANTHER" id="PTHR30069">
    <property type="entry name" value="TONB-DEPENDENT OUTER MEMBRANE RECEPTOR"/>
    <property type="match status" value="1"/>
</dbReference>
<keyword evidence="5 8" id="KW-0732">Signal</keyword>